<evidence type="ECO:0000256" key="1">
    <source>
        <dbReference type="SAM" id="Phobius"/>
    </source>
</evidence>
<sequence length="182" mass="19805">MRHGARLQEAVLRAILHAGWPGALGASLLAFALAFGFSGDAEIGAQRDALAEERARLLRPARPAAHATPDPRSRIDRYYAAFPVRAALPARLDHLHAMAEAQGIAIEGASYDSADVPDTPLEHISLALPISGNFTRVYAWLAETLREMPELALESLSVKRAASRSSEVEGEARFVLFVRKER</sequence>
<accession>A0ABX1MXW0</accession>
<protein>
    <recommendedName>
        <fullName evidence="4">Transmembrane protein</fullName>
    </recommendedName>
</protein>
<keyword evidence="1" id="KW-0812">Transmembrane</keyword>
<name>A0ABX1MXW0_9RHOO</name>
<gene>
    <name evidence="2" type="ORF">GO608_05715</name>
</gene>
<keyword evidence="1" id="KW-0472">Membrane</keyword>
<proteinExistence type="predicted"/>
<keyword evidence="3" id="KW-1185">Reference proteome</keyword>
<comment type="caution">
    <text evidence="2">The sequence shown here is derived from an EMBL/GenBank/DDBJ whole genome shotgun (WGS) entry which is preliminary data.</text>
</comment>
<evidence type="ECO:0008006" key="4">
    <source>
        <dbReference type="Google" id="ProtNLM"/>
    </source>
</evidence>
<dbReference type="EMBL" id="WTVH01000007">
    <property type="protein sequence ID" value="NMF92822.1"/>
    <property type="molecule type" value="Genomic_DNA"/>
</dbReference>
<dbReference type="Proteomes" id="UP000601990">
    <property type="component" value="Unassembled WGS sequence"/>
</dbReference>
<reference evidence="2" key="1">
    <citation type="submission" date="2019-12" db="EMBL/GenBank/DDBJ databases">
        <title>Comparative genomics gives insights into the taxonomy of the Azoarcus-Aromatoleum group and reveals separate origins of nif in the plant-associated Azoarcus and non-plant-associated Aromatoleum sub-groups.</title>
        <authorList>
            <person name="Lafos M."/>
            <person name="Maluk M."/>
            <person name="Batista M."/>
            <person name="Junghare M."/>
            <person name="Carmona M."/>
            <person name="Faoro H."/>
            <person name="Cruz L.M."/>
            <person name="Battistoni F."/>
            <person name="De Souza E."/>
            <person name="Pedrosa F."/>
            <person name="Chen W.-M."/>
            <person name="Poole P.S."/>
            <person name="Dixon R.A."/>
            <person name="James E.K."/>
        </authorList>
    </citation>
    <scope>NUCLEOTIDE SEQUENCE</scope>
    <source>
        <strain evidence="2">U120</strain>
    </source>
</reference>
<evidence type="ECO:0000313" key="2">
    <source>
        <dbReference type="EMBL" id="NMF92822.1"/>
    </source>
</evidence>
<organism evidence="2 3">
    <name type="scientific">Aromatoleum buckelii</name>
    <dbReference type="NCBI Taxonomy" id="200254"/>
    <lineage>
        <taxon>Bacteria</taxon>
        <taxon>Pseudomonadati</taxon>
        <taxon>Pseudomonadota</taxon>
        <taxon>Betaproteobacteria</taxon>
        <taxon>Rhodocyclales</taxon>
        <taxon>Rhodocyclaceae</taxon>
        <taxon>Aromatoleum</taxon>
    </lineage>
</organism>
<dbReference type="RefSeq" id="WP_169198112.1">
    <property type="nucleotide sequence ID" value="NZ_WTVH02000010.1"/>
</dbReference>
<keyword evidence="1" id="KW-1133">Transmembrane helix</keyword>
<evidence type="ECO:0000313" key="3">
    <source>
        <dbReference type="Proteomes" id="UP000601990"/>
    </source>
</evidence>
<feature type="transmembrane region" description="Helical" evidence="1">
    <location>
        <begin position="12"/>
        <end position="37"/>
    </location>
</feature>